<keyword evidence="4" id="KW-1185">Reference proteome</keyword>
<dbReference type="RefSeq" id="WP_011156727.1">
    <property type="nucleotide sequence ID" value="NZ_CP116810.1"/>
</dbReference>
<protein>
    <submittedName>
        <fullName evidence="3">Alpha/beta hydrolase</fullName>
    </submittedName>
</protein>
<dbReference type="InterPro" id="IPR000073">
    <property type="entry name" value="AB_hydrolase_1"/>
</dbReference>
<feature type="domain" description="AB hydrolase-1" evidence="2">
    <location>
        <begin position="32"/>
        <end position="286"/>
    </location>
</feature>
<organism evidence="3 4">
    <name type="scientific">Rhodopseudomonas palustris (strain ATCC BAA-98 / CGA009)</name>
    <dbReference type="NCBI Taxonomy" id="258594"/>
    <lineage>
        <taxon>Bacteria</taxon>
        <taxon>Pseudomonadati</taxon>
        <taxon>Pseudomonadota</taxon>
        <taxon>Alphaproteobacteria</taxon>
        <taxon>Hyphomicrobiales</taxon>
        <taxon>Nitrobacteraceae</taxon>
        <taxon>Rhodopseudomonas</taxon>
    </lineage>
</organism>
<dbReference type="EMBL" id="CP116810">
    <property type="protein sequence ID" value="WCL91295.1"/>
    <property type="molecule type" value="Genomic_DNA"/>
</dbReference>
<name>A0AAE9XWP7_RHOPA</name>
<dbReference type="PRINTS" id="PR00111">
    <property type="entry name" value="ABHYDROLASE"/>
</dbReference>
<dbReference type="GeneID" id="66892184"/>
<accession>A0AAE9XWP7</accession>
<evidence type="ECO:0000313" key="3">
    <source>
        <dbReference type="EMBL" id="WCL91295.1"/>
    </source>
</evidence>
<dbReference type="KEGG" id="rpa:TX73_005970"/>
<dbReference type="GO" id="GO:0016787">
    <property type="term" value="F:hydrolase activity"/>
    <property type="evidence" value="ECO:0007669"/>
    <property type="project" value="UniProtKB-KW"/>
</dbReference>
<dbReference type="SUPFAM" id="SSF53474">
    <property type="entry name" value="alpha/beta-Hydrolases"/>
    <property type="match status" value="1"/>
</dbReference>
<dbReference type="PANTHER" id="PTHR43329">
    <property type="entry name" value="EPOXIDE HYDROLASE"/>
    <property type="match status" value="1"/>
</dbReference>
<evidence type="ECO:0000259" key="2">
    <source>
        <dbReference type="Pfam" id="PF00561"/>
    </source>
</evidence>
<dbReference type="SMR" id="A0AAE9XWP7"/>
<dbReference type="Gene3D" id="3.40.50.1820">
    <property type="entry name" value="alpha/beta hydrolase"/>
    <property type="match status" value="1"/>
</dbReference>
<evidence type="ECO:0000256" key="1">
    <source>
        <dbReference type="ARBA" id="ARBA00022801"/>
    </source>
</evidence>
<reference evidence="3 4" key="1">
    <citation type="journal article" date="2004" name="Nat. Biotechnol.">
        <title>Complete genome sequence of the metabolically versatile photosynthetic bacterium Rhodopseudomonas palustris.</title>
        <authorList>
            <person name="Larimer F.W."/>
            <person name="Chain P."/>
            <person name="Hauser L."/>
            <person name="Lamerdin J."/>
            <person name="Malfatti S."/>
            <person name="Do L."/>
            <person name="Land M.L."/>
            <person name="Pelletier D.A."/>
            <person name="Beatty J.T."/>
            <person name="Lang A.S."/>
            <person name="Tabita F.R."/>
            <person name="Gibson J.L."/>
            <person name="Hanson T.E."/>
            <person name="Bobst C."/>
            <person name="Torres J.L."/>
            <person name="Peres C."/>
            <person name="Harrison F.H."/>
            <person name="Gibson J."/>
            <person name="Harwood C.S."/>
        </authorList>
    </citation>
    <scope>NUCLEOTIDE SEQUENCE [LARGE SCALE GENOMIC DNA]</scope>
    <source>
        <strain evidence="4">ATCC BAA-98 / CGA009</strain>
    </source>
</reference>
<dbReference type="Proteomes" id="UP000001426">
    <property type="component" value="Chromosome"/>
</dbReference>
<dbReference type="Pfam" id="PF00561">
    <property type="entry name" value="Abhydrolase_1"/>
    <property type="match status" value="1"/>
</dbReference>
<proteinExistence type="predicted"/>
<dbReference type="InterPro" id="IPR029058">
    <property type="entry name" value="AB_hydrolase_fold"/>
</dbReference>
<dbReference type="InterPro" id="IPR000639">
    <property type="entry name" value="Epox_hydrolase-like"/>
</dbReference>
<keyword evidence="1 3" id="KW-0378">Hydrolase</keyword>
<dbReference type="AlphaFoldDB" id="A0AAE9XWP7"/>
<evidence type="ECO:0000313" key="4">
    <source>
        <dbReference type="Proteomes" id="UP000001426"/>
    </source>
</evidence>
<gene>
    <name evidence="3" type="ORF">TX73_005970</name>
</gene>
<sequence length="302" mass="33692">MPDLADLFPGFGSEWINTSSGRIFARVGGDGPPLLLLHGFPQTHVMWHRVAPKLAERFKVIVADLPGYGWSDMPESDEQHTPYTKRAMAKQLIEAMEQLGHVHFALAGHDRGARVSYRLALDSPGRLSKLAVLDILPTYEYWQRMNRAYALKIYHWSFLAQPAPLPENLLGGDPDFYVKAKLASWTRAGDLSAFDPRAVEHYRIAFADPMRRHVMCEDYRAGAYADFEHDKIDVEAGNKIPVPMLALWGASGIAQSAATPLDVWRKWASDVQGAPIESGHFLPEEAPDQTAEALVRFFSAAP</sequence>
<dbReference type="PRINTS" id="PR00412">
    <property type="entry name" value="EPOXHYDRLASE"/>
</dbReference>